<dbReference type="EMBL" id="BLXT01005398">
    <property type="protein sequence ID" value="GFO22508.1"/>
    <property type="molecule type" value="Genomic_DNA"/>
</dbReference>
<organism evidence="1 2">
    <name type="scientific">Plakobranchus ocellatus</name>
    <dbReference type="NCBI Taxonomy" id="259542"/>
    <lineage>
        <taxon>Eukaryota</taxon>
        <taxon>Metazoa</taxon>
        <taxon>Spiralia</taxon>
        <taxon>Lophotrochozoa</taxon>
        <taxon>Mollusca</taxon>
        <taxon>Gastropoda</taxon>
        <taxon>Heterobranchia</taxon>
        <taxon>Euthyneura</taxon>
        <taxon>Panpulmonata</taxon>
        <taxon>Sacoglossa</taxon>
        <taxon>Placobranchoidea</taxon>
        <taxon>Plakobranchidae</taxon>
        <taxon>Plakobranchus</taxon>
    </lineage>
</organism>
<keyword evidence="2" id="KW-1185">Reference proteome</keyword>
<dbReference type="Proteomes" id="UP000735302">
    <property type="component" value="Unassembled WGS sequence"/>
</dbReference>
<comment type="caution">
    <text evidence="1">The sequence shown here is derived from an EMBL/GenBank/DDBJ whole genome shotgun (WGS) entry which is preliminary data.</text>
</comment>
<protein>
    <submittedName>
        <fullName evidence="1">Uncharacterized protein</fullName>
    </submittedName>
</protein>
<proteinExistence type="predicted"/>
<name>A0AAV4BSB9_9GAST</name>
<evidence type="ECO:0000313" key="2">
    <source>
        <dbReference type="Proteomes" id="UP000735302"/>
    </source>
</evidence>
<gene>
    <name evidence="1" type="ORF">PoB_004901300</name>
</gene>
<dbReference type="AlphaFoldDB" id="A0AAV4BSB9"/>
<evidence type="ECO:0000313" key="1">
    <source>
        <dbReference type="EMBL" id="GFO22508.1"/>
    </source>
</evidence>
<reference evidence="1 2" key="1">
    <citation type="journal article" date="2021" name="Elife">
        <title>Chloroplast acquisition without the gene transfer in kleptoplastic sea slugs, Plakobranchus ocellatus.</title>
        <authorList>
            <person name="Maeda T."/>
            <person name="Takahashi S."/>
            <person name="Yoshida T."/>
            <person name="Shimamura S."/>
            <person name="Takaki Y."/>
            <person name="Nagai Y."/>
            <person name="Toyoda A."/>
            <person name="Suzuki Y."/>
            <person name="Arimoto A."/>
            <person name="Ishii H."/>
            <person name="Satoh N."/>
            <person name="Nishiyama T."/>
            <person name="Hasebe M."/>
            <person name="Maruyama T."/>
            <person name="Minagawa J."/>
            <person name="Obokata J."/>
            <person name="Shigenobu S."/>
        </authorList>
    </citation>
    <scope>NUCLEOTIDE SEQUENCE [LARGE SCALE GENOMIC DNA]</scope>
</reference>
<sequence>MVLESNQEEIYAGREGLWSCEGGLGQGTSMEMVFFPAQSNYTRWAVLLDLFQSPVESGVRPKGFRLLHSKGQQNHEWYGNSIFAQIQVHFTYNLQRSSFLCTVGNIKSKWLRNITIFYEPRKPKVTYERLQNVSLTCSAFVGSKRSGPTGITWNFHKPPYLNDFFSIDVHGRLAVNKTPSGIKQGQPVLVRDAASRPKHTSVAFGPFFDCSKPTVGGANKPWKNDAIRTKLLPAALRACPCSVFLGLYVPNIYVSYALCSFKSIYIMTEGQLMVRVTSGQAMVRMIIDQALIGVTSGQAMVRTTCGHALVKLTSGQA</sequence>
<accession>A0AAV4BSB9</accession>